<keyword evidence="2" id="KW-1133">Transmembrane helix</keyword>
<organism evidence="3 4">
    <name type="scientific">Arachis hypogaea</name>
    <name type="common">Peanut</name>
    <dbReference type="NCBI Taxonomy" id="3818"/>
    <lineage>
        <taxon>Eukaryota</taxon>
        <taxon>Viridiplantae</taxon>
        <taxon>Streptophyta</taxon>
        <taxon>Embryophyta</taxon>
        <taxon>Tracheophyta</taxon>
        <taxon>Spermatophyta</taxon>
        <taxon>Magnoliopsida</taxon>
        <taxon>eudicotyledons</taxon>
        <taxon>Gunneridae</taxon>
        <taxon>Pentapetalae</taxon>
        <taxon>rosids</taxon>
        <taxon>fabids</taxon>
        <taxon>Fabales</taxon>
        <taxon>Fabaceae</taxon>
        <taxon>Papilionoideae</taxon>
        <taxon>50 kb inversion clade</taxon>
        <taxon>dalbergioids sensu lato</taxon>
        <taxon>Dalbergieae</taxon>
        <taxon>Pterocarpus clade</taxon>
        <taxon>Arachis</taxon>
    </lineage>
</organism>
<feature type="region of interest" description="Disordered" evidence="1">
    <location>
        <begin position="1"/>
        <end position="29"/>
    </location>
</feature>
<evidence type="ECO:0000256" key="2">
    <source>
        <dbReference type="SAM" id="Phobius"/>
    </source>
</evidence>
<dbReference type="EMBL" id="SDMP01000001">
    <property type="protein sequence ID" value="RYR75721.1"/>
    <property type="molecule type" value="Genomic_DNA"/>
</dbReference>
<sequence>MSSATVAPSSILEPEQQQQAESSGSAWHSSGSVAPFFVVISVLAILAVISCYLGRRLNGRAPTPLESITGRGCFGWVKRMCQRCSGSNEAEVGGVGAKVMACNVIDECNNNKVKVNGEVVHHNLTPV</sequence>
<evidence type="ECO:0000313" key="4">
    <source>
        <dbReference type="Proteomes" id="UP000289738"/>
    </source>
</evidence>
<proteinExistence type="predicted"/>
<dbReference type="Gramene" id="arahy.Tifrunner.gnm2.ann2.Ah01g420100.1">
    <property type="protein sequence ID" value="arahy.Tifrunner.gnm2.ann2.Ah01g420100.1-CDS-1"/>
    <property type="gene ID" value="arahy.Tifrunner.gnm2.ann2.Ah01g420100"/>
</dbReference>
<feature type="compositionally biased region" description="Low complexity" evidence="1">
    <location>
        <begin position="16"/>
        <end position="29"/>
    </location>
</feature>
<dbReference type="PANTHER" id="PTHR33429">
    <property type="entry name" value="OS02G0708000 PROTEIN-RELATED"/>
    <property type="match status" value="1"/>
</dbReference>
<gene>
    <name evidence="3" type="ORF">Ahy_A01g000297</name>
</gene>
<keyword evidence="4" id="KW-1185">Reference proteome</keyword>
<dbReference type="OrthoDB" id="1738567at2759"/>
<dbReference type="Proteomes" id="UP000289738">
    <property type="component" value="Chromosome A01"/>
</dbReference>
<name>A0A445EK19_ARAHY</name>
<feature type="transmembrane region" description="Helical" evidence="2">
    <location>
        <begin position="33"/>
        <end position="53"/>
    </location>
</feature>
<comment type="caution">
    <text evidence="3">The sequence shown here is derived from an EMBL/GenBank/DDBJ whole genome shotgun (WGS) entry which is preliminary data.</text>
</comment>
<evidence type="ECO:0000256" key="1">
    <source>
        <dbReference type="SAM" id="MobiDB-lite"/>
    </source>
</evidence>
<protein>
    <submittedName>
        <fullName evidence="3">Uncharacterized protein</fullName>
    </submittedName>
</protein>
<dbReference type="AlphaFoldDB" id="A0A445EK19"/>
<reference evidence="3 4" key="1">
    <citation type="submission" date="2019-01" db="EMBL/GenBank/DDBJ databases">
        <title>Sequencing of cultivated peanut Arachis hypogaea provides insights into genome evolution and oil improvement.</title>
        <authorList>
            <person name="Chen X."/>
        </authorList>
    </citation>
    <scope>NUCLEOTIDE SEQUENCE [LARGE SCALE GENOMIC DNA]</scope>
    <source>
        <strain evidence="4">cv. Fuhuasheng</strain>
        <tissue evidence="3">Leaves</tissue>
    </source>
</reference>
<keyword evidence="2" id="KW-0472">Membrane</keyword>
<evidence type="ECO:0000313" key="3">
    <source>
        <dbReference type="EMBL" id="RYR75721.1"/>
    </source>
</evidence>
<dbReference type="PANTHER" id="PTHR33429:SF23">
    <property type="entry name" value="OS02G0709350 PROTEIN"/>
    <property type="match status" value="1"/>
</dbReference>
<keyword evidence="2" id="KW-0812">Transmembrane</keyword>
<accession>A0A445EK19</accession>